<protein>
    <submittedName>
        <fullName evidence="1">Uncharacterized protein</fullName>
    </submittedName>
</protein>
<reference evidence="2" key="1">
    <citation type="journal article" date="2016" name="Nature">
        <title>Genome evolution in the allotetraploid frog Xenopus laevis.</title>
        <authorList>
            <person name="Session A.M."/>
            <person name="Uno Y."/>
            <person name="Kwon T."/>
            <person name="Chapman J.A."/>
            <person name="Toyoda A."/>
            <person name="Takahashi S."/>
            <person name="Fukui A."/>
            <person name="Hikosaka A."/>
            <person name="Suzuki A."/>
            <person name="Kondo M."/>
            <person name="van Heeringen S.J."/>
            <person name="Quigley I."/>
            <person name="Heinz S."/>
            <person name="Ogino H."/>
            <person name="Ochi H."/>
            <person name="Hellsten U."/>
            <person name="Lyons J.B."/>
            <person name="Simakov O."/>
            <person name="Putnam N."/>
            <person name="Stites J."/>
            <person name="Kuroki Y."/>
            <person name="Tanaka T."/>
            <person name="Michiue T."/>
            <person name="Watanabe M."/>
            <person name="Bogdanovic O."/>
            <person name="Lister R."/>
            <person name="Georgiou G."/>
            <person name="Paranjpe S.S."/>
            <person name="van Kruijsbergen I."/>
            <person name="Shu S."/>
            <person name="Carlson J."/>
            <person name="Kinoshita T."/>
            <person name="Ohta Y."/>
            <person name="Mawaribuchi S."/>
            <person name="Jenkins J."/>
            <person name="Grimwood J."/>
            <person name="Schmutz J."/>
            <person name="Mitros T."/>
            <person name="Mozaffari S.V."/>
            <person name="Suzuki Y."/>
            <person name="Haramoto Y."/>
            <person name="Yamamoto T.S."/>
            <person name="Takagi C."/>
            <person name="Heald R."/>
            <person name="Miller K."/>
            <person name="Haudenschild C."/>
            <person name="Kitzman J."/>
            <person name="Nakayama T."/>
            <person name="Izutsu Y."/>
            <person name="Robert J."/>
            <person name="Fortriede J."/>
            <person name="Burns K."/>
            <person name="Lotay V."/>
            <person name="Karimi K."/>
            <person name="Yasuoka Y."/>
            <person name="Dichmann D.S."/>
            <person name="Flajnik M.F."/>
            <person name="Houston D.W."/>
            <person name="Shendure J."/>
            <person name="DuPasquier L."/>
            <person name="Vize P.D."/>
            <person name="Zorn A.M."/>
            <person name="Ito M."/>
            <person name="Marcotte E.M."/>
            <person name="Wallingford J.B."/>
            <person name="Ito Y."/>
            <person name="Asashima M."/>
            <person name="Ueno N."/>
            <person name="Matsuda Y."/>
            <person name="Veenstra G.J."/>
            <person name="Fujiyama A."/>
            <person name="Harland R.M."/>
            <person name="Taira M."/>
            <person name="Rokhsar D.S."/>
        </authorList>
    </citation>
    <scope>NUCLEOTIDE SEQUENCE [LARGE SCALE GENOMIC DNA]</scope>
    <source>
        <strain evidence="2">J</strain>
    </source>
</reference>
<sequence>MWKRLYFLLVVPEKSKYKFNASSSRNVTLLSLKSHNRHTERECFKCRSGQTLSISTESHPRNARVSSAQVIQYLAPASTNKRRIN</sequence>
<gene>
    <name evidence="1" type="ORF">XELAEV_18006953mg</name>
</gene>
<dbReference type="AlphaFoldDB" id="A0A974E229"/>
<dbReference type="EMBL" id="CM004466">
    <property type="protein sequence ID" value="OCU01167.1"/>
    <property type="molecule type" value="Genomic_DNA"/>
</dbReference>
<proteinExistence type="predicted"/>
<evidence type="ECO:0000313" key="2">
    <source>
        <dbReference type="Proteomes" id="UP000694892"/>
    </source>
</evidence>
<evidence type="ECO:0000313" key="1">
    <source>
        <dbReference type="EMBL" id="OCU01167.1"/>
    </source>
</evidence>
<organism evidence="1 2">
    <name type="scientific">Xenopus laevis</name>
    <name type="common">African clawed frog</name>
    <dbReference type="NCBI Taxonomy" id="8355"/>
    <lineage>
        <taxon>Eukaryota</taxon>
        <taxon>Metazoa</taxon>
        <taxon>Chordata</taxon>
        <taxon>Craniata</taxon>
        <taxon>Vertebrata</taxon>
        <taxon>Euteleostomi</taxon>
        <taxon>Amphibia</taxon>
        <taxon>Batrachia</taxon>
        <taxon>Anura</taxon>
        <taxon>Pipoidea</taxon>
        <taxon>Pipidae</taxon>
        <taxon>Xenopodinae</taxon>
        <taxon>Xenopus</taxon>
        <taxon>Xenopus</taxon>
    </lineage>
</organism>
<dbReference type="Proteomes" id="UP000694892">
    <property type="component" value="Chromosome 1L"/>
</dbReference>
<accession>A0A974E229</accession>
<name>A0A974E229_XENLA</name>